<sequence>MRCTAAEKETLLARAKAERITASELLRSALGLIKKPTRKRAAPTVDTRLLVALNRIGSNLNQIARTVNAAGHAGDMHQLNAMDIIASLISINRELASLLVFHSTKESEVAD</sequence>
<name>A0A2N5XTC6_9HYPH</name>
<gene>
    <name evidence="1" type="ORF">C0081_10385</name>
</gene>
<dbReference type="OrthoDB" id="7838543at2"/>
<proteinExistence type="predicted"/>
<evidence type="ECO:0000313" key="1">
    <source>
        <dbReference type="EMBL" id="PLW77754.1"/>
    </source>
</evidence>
<evidence type="ECO:0000313" key="2">
    <source>
        <dbReference type="Proteomes" id="UP000234881"/>
    </source>
</evidence>
<dbReference type="Proteomes" id="UP000234881">
    <property type="component" value="Unassembled WGS sequence"/>
</dbReference>
<dbReference type="EMBL" id="PKUQ01000016">
    <property type="protein sequence ID" value="PLW77754.1"/>
    <property type="molecule type" value="Genomic_DNA"/>
</dbReference>
<keyword evidence="2" id="KW-1185">Reference proteome</keyword>
<protein>
    <submittedName>
        <fullName evidence="1">Plasmid mobilization relaxosome protein MobC</fullName>
    </submittedName>
</protein>
<accession>A0A2N5XTC6</accession>
<dbReference type="AlphaFoldDB" id="A0A2N5XTC6"/>
<dbReference type="Pfam" id="PF21983">
    <property type="entry name" value="NikA-like"/>
    <property type="match status" value="1"/>
</dbReference>
<reference evidence="1 2" key="1">
    <citation type="submission" date="2018-01" db="EMBL/GenBank/DDBJ databases">
        <title>The draft genome sequence of Cohaesibacter sp. H1304.</title>
        <authorList>
            <person name="Wang N.-N."/>
            <person name="Du Z.-J."/>
        </authorList>
    </citation>
    <scope>NUCLEOTIDE SEQUENCE [LARGE SCALE GENOMIC DNA]</scope>
    <source>
        <strain evidence="1 2">H1304</strain>
    </source>
</reference>
<dbReference type="InterPro" id="IPR053842">
    <property type="entry name" value="NikA-like"/>
</dbReference>
<organism evidence="1 2">
    <name type="scientific">Cohaesibacter celericrescens</name>
    <dbReference type="NCBI Taxonomy" id="2067669"/>
    <lineage>
        <taxon>Bacteria</taxon>
        <taxon>Pseudomonadati</taxon>
        <taxon>Pseudomonadota</taxon>
        <taxon>Alphaproteobacteria</taxon>
        <taxon>Hyphomicrobiales</taxon>
        <taxon>Cohaesibacteraceae</taxon>
    </lineage>
</organism>
<comment type="caution">
    <text evidence="1">The sequence shown here is derived from an EMBL/GenBank/DDBJ whole genome shotgun (WGS) entry which is preliminary data.</text>
</comment>